<comment type="caution">
    <text evidence="1">The sequence shown here is derived from an EMBL/GenBank/DDBJ whole genome shotgun (WGS) entry which is preliminary data.</text>
</comment>
<gene>
    <name evidence="1" type="ORF">B0H17DRAFT_1135095</name>
</gene>
<evidence type="ECO:0000313" key="2">
    <source>
        <dbReference type="Proteomes" id="UP001221757"/>
    </source>
</evidence>
<accession>A0AAD7DDZ1</accession>
<keyword evidence="2" id="KW-1185">Reference proteome</keyword>
<organism evidence="1 2">
    <name type="scientific">Mycena rosella</name>
    <name type="common">Pink bonnet</name>
    <name type="synonym">Agaricus rosellus</name>
    <dbReference type="NCBI Taxonomy" id="1033263"/>
    <lineage>
        <taxon>Eukaryota</taxon>
        <taxon>Fungi</taxon>
        <taxon>Dikarya</taxon>
        <taxon>Basidiomycota</taxon>
        <taxon>Agaricomycotina</taxon>
        <taxon>Agaricomycetes</taxon>
        <taxon>Agaricomycetidae</taxon>
        <taxon>Agaricales</taxon>
        <taxon>Marasmiineae</taxon>
        <taxon>Mycenaceae</taxon>
        <taxon>Mycena</taxon>
    </lineage>
</organism>
<dbReference type="AlphaFoldDB" id="A0AAD7DDZ1"/>
<dbReference type="Proteomes" id="UP001221757">
    <property type="component" value="Unassembled WGS sequence"/>
</dbReference>
<name>A0AAD7DDZ1_MYCRO</name>
<sequence>MNTASTIHSLAASANQPHHPAHNAGHQSVILTTVVPDNPFSVDIPLAQAAALPQYFRRRIPLNELEAFPPRKASPAPMADAPHASEVQASRRLDIFGALLPSLDYSRMNKSLYSTDLSNLVHASSLMAAVLTSKSKGDSAW</sequence>
<proteinExistence type="predicted"/>
<evidence type="ECO:0000313" key="1">
    <source>
        <dbReference type="EMBL" id="KAJ7689285.1"/>
    </source>
</evidence>
<reference evidence="1" key="1">
    <citation type="submission" date="2023-03" db="EMBL/GenBank/DDBJ databases">
        <title>Massive genome expansion in bonnet fungi (Mycena s.s.) driven by repeated elements and novel gene families across ecological guilds.</title>
        <authorList>
            <consortium name="Lawrence Berkeley National Laboratory"/>
            <person name="Harder C.B."/>
            <person name="Miyauchi S."/>
            <person name="Viragh M."/>
            <person name="Kuo A."/>
            <person name="Thoen E."/>
            <person name="Andreopoulos B."/>
            <person name="Lu D."/>
            <person name="Skrede I."/>
            <person name="Drula E."/>
            <person name="Henrissat B."/>
            <person name="Morin E."/>
            <person name="Kohler A."/>
            <person name="Barry K."/>
            <person name="LaButti K."/>
            <person name="Morin E."/>
            <person name="Salamov A."/>
            <person name="Lipzen A."/>
            <person name="Mereny Z."/>
            <person name="Hegedus B."/>
            <person name="Baldrian P."/>
            <person name="Stursova M."/>
            <person name="Weitz H."/>
            <person name="Taylor A."/>
            <person name="Grigoriev I.V."/>
            <person name="Nagy L.G."/>
            <person name="Martin F."/>
            <person name="Kauserud H."/>
        </authorList>
    </citation>
    <scope>NUCLEOTIDE SEQUENCE</scope>
    <source>
        <strain evidence="1">CBHHK067</strain>
    </source>
</reference>
<dbReference type="EMBL" id="JARKIE010000073">
    <property type="protein sequence ID" value="KAJ7689285.1"/>
    <property type="molecule type" value="Genomic_DNA"/>
</dbReference>
<protein>
    <submittedName>
        <fullName evidence="1">Uncharacterized protein</fullName>
    </submittedName>
</protein>